<protein>
    <submittedName>
        <fullName evidence="2">Uncharacterized protein</fullName>
    </submittedName>
</protein>
<comment type="caution">
    <text evidence="2">The sequence shown here is derived from an EMBL/GenBank/DDBJ whole genome shotgun (WGS) entry which is preliminary data.</text>
</comment>
<reference evidence="2 3" key="1">
    <citation type="submission" date="2017-03" db="EMBL/GenBank/DDBJ databases">
        <title>An alternative strategy for trypanosome survival in the mammalian bloodstream revealed through genome and transcriptome analysis of the ubiquitous bovine parasite Trypanosoma (Megatrypanum) theileri.</title>
        <authorList>
            <person name="Kelly S."/>
            <person name="Ivens A."/>
            <person name="Mott A."/>
            <person name="O'Neill E."/>
            <person name="Emms D."/>
            <person name="Macleod O."/>
            <person name="Voorheis P."/>
            <person name="Matthews J."/>
            <person name="Matthews K."/>
            <person name="Carrington M."/>
        </authorList>
    </citation>
    <scope>NUCLEOTIDE SEQUENCE [LARGE SCALE GENOMIC DNA]</scope>
    <source>
        <strain evidence="2">Edinburgh</strain>
    </source>
</reference>
<evidence type="ECO:0000256" key="1">
    <source>
        <dbReference type="SAM" id="MobiDB-lite"/>
    </source>
</evidence>
<evidence type="ECO:0000313" key="3">
    <source>
        <dbReference type="Proteomes" id="UP000192257"/>
    </source>
</evidence>
<proteinExistence type="predicted"/>
<evidence type="ECO:0000313" key="2">
    <source>
        <dbReference type="EMBL" id="ORC88112.1"/>
    </source>
</evidence>
<feature type="compositionally biased region" description="Polar residues" evidence="1">
    <location>
        <begin position="378"/>
        <end position="387"/>
    </location>
</feature>
<sequence length="412" mass="46097">MWFLFNNSISENSRNKNENDSISHQDSKGFSWNPYKRLQVDTVVESTESSQLNRDKLLPSATSSTQESPALTSGAYGCDETPLSQPRPIMSPQSPSMLTLHLPPSASLLYKDDDYMCRASSGSLFDGSQWSAHMCLTSSSLSRGFPSGPVNFEDSFDMSARSVYGMGEPRQQQHRQHRPHQPYAVQPLPYHGQRSRSVLSPLGTIGSLQSGITCGLNGDRNVSTLSASISHDLSKCVLRFKKMIPPPLRYNEALGVLEDDNGNHPNDVVEIVKEVMCRWYVRIQSLKNDLFVPREHPSVVGTHGNNSSINRNRRVRPGLEEWCPEPPQKNEQGNDAFREWALRCNAWWEKAFGEKTRMVSRSRGGRGKGNRQHYHSQYPYNNTSFNDNNSGSSHNGNNANTTNNNNIHGGGI</sequence>
<keyword evidence="3" id="KW-1185">Reference proteome</keyword>
<dbReference type="EMBL" id="NBCO01000018">
    <property type="protein sequence ID" value="ORC88112.1"/>
    <property type="molecule type" value="Genomic_DNA"/>
</dbReference>
<gene>
    <name evidence="2" type="ORF">TM35_000181690</name>
</gene>
<dbReference type="RefSeq" id="XP_028882178.1">
    <property type="nucleotide sequence ID" value="XM_029026482.1"/>
</dbReference>
<feature type="compositionally biased region" description="Low complexity" evidence="1">
    <location>
        <begin position="388"/>
        <end position="412"/>
    </location>
</feature>
<dbReference type="GeneID" id="39986262"/>
<organism evidence="2 3">
    <name type="scientific">Trypanosoma theileri</name>
    <dbReference type="NCBI Taxonomy" id="67003"/>
    <lineage>
        <taxon>Eukaryota</taxon>
        <taxon>Discoba</taxon>
        <taxon>Euglenozoa</taxon>
        <taxon>Kinetoplastea</taxon>
        <taxon>Metakinetoplastina</taxon>
        <taxon>Trypanosomatida</taxon>
        <taxon>Trypanosomatidae</taxon>
        <taxon>Trypanosoma</taxon>
    </lineage>
</organism>
<feature type="region of interest" description="Disordered" evidence="1">
    <location>
        <begin position="357"/>
        <end position="412"/>
    </location>
</feature>
<dbReference type="VEuPathDB" id="TriTrypDB:TM35_000181690"/>
<name>A0A1X0NTV8_9TRYP</name>
<dbReference type="AlphaFoldDB" id="A0A1X0NTV8"/>
<feature type="compositionally biased region" description="Basic residues" evidence="1">
    <location>
        <begin position="358"/>
        <end position="374"/>
    </location>
</feature>
<accession>A0A1X0NTV8</accession>
<dbReference type="Proteomes" id="UP000192257">
    <property type="component" value="Unassembled WGS sequence"/>
</dbReference>
<feature type="region of interest" description="Disordered" evidence="1">
    <location>
        <begin position="46"/>
        <end position="91"/>
    </location>
</feature>
<dbReference type="OrthoDB" id="242016at2759"/>
<feature type="compositionally biased region" description="Polar residues" evidence="1">
    <location>
        <begin position="60"/>
        <end position="71"/>
    </location>
</feature>